<dbReference type="PROSITE" id="PS00606">
    <property type="entry name" value="KS3_1"/>
    <property type="match status" value="1"/>
</dbReference>
<evidence type="ECO:0000259" key="4">
    <source>
        <dbReference type="PROSITE" id="PS50075"/>
    </source>
</evidence>
<evidence type="ECO:0000313" key="6">
    <source>
        <dbReference type="EMBL" id="KAK7575786.1"/>
    </source>
</evidence>
<dbReference type="SMART" id="SM00822">
    <property type="entry name" value="PKS_KR"/>
    <property type="match status" value="1"/>
</dbReference>
<dbReference type="CDD" id="cd00833">
    <property type="entry name" value="PKS"/>
    <property type="match status" value="1"/>
</dbReference>
<dbReference type="PANTHER" id="PTHR43775">
    <property type="entry name" value="FATTY ACID SYNTHASE"/>
    <property type="match status" value="1"/>
</dbReference>
<dbReference type="SMART" id="SM00829">
    <property type="entry name" value="PKS_ER"/>
    <property type="match status" value="1"/>
</dbReference>
<dbReference type="CDD" id="cd05195">
    <property type="entry name" value="enoyl_red"/>
    <property type="match status" value="1"/>
</dbReference>
<dbReference type="InterPro" id="IPR013968">
    <property type="entry name" value="PKS_KR"/>
</dbReference>
<evidence type="ECO:0000256" key="1">
    <source>
        <dbReference type="ARBA" id="ARBA00022450"/>
    </source>
</evidence>
<dbReference type="InterPro" id="IPR036736">
    <property type="entry name" value="ACP-like_sf"/>
</dbReference>
<dbReference type="Gene3D" id="3.30.70.3290">
    <property type="match status" value="1"/>
</dbReference>
<dbReference type="InterPro" id="IPR016036">
    <property type="entry name" value="Malonyl_transacylase_ACP-bd"/>
</dbReference>
<reference evidence="6 7" key="1">
    <citation type="submission" date="2024-03" db="EMBL/GenBank/DDBJ databases">
        <title>Adaptation during the transition from Ophiocordyceps entomopathogen to insect associate is accompanied by gene loss and intensified selection.</title>
        <authorList>
            <person name="Ward C.M."/>
            <person name="Onetto C.A."/>
            <person name="Borneman A.R."/>
        </authorList>
    </citation>
    <scope>NUCLEOTIDE SEQUENCE [LARGE SCALE GENOMIC DNA]</scope>
    <source>
        <strain evidence="6">AWRI1</strain>
        <tissue evidence="6">Single Adult Female</tissue>
    </source>
</reference>
<gene>
    <name evidence="6" type="ORF">V9T40_012072</name>
</gene>
<dbReference type="GO" id="GO:0016491">
    <property type="term" value="F:oxidoreductase activity"/>
    <property type="evidence" value="ECO:0007669"/>
    <property type="project" value="InterPro"/>
</dbReference>
<dbReference type="SUPFAM" id="SSF55048">
    <property type="entry name" value="Probable ACP-binding domain of malonyl-CoA ACP transacylase"/>
    <property type="match status" value="1"/>
</dbReference>
<dbReference type="Pfam" id="PF00550">
    <property type="entry name" value="PP-binding"/>
    <property type="match status" value="1"/>
</dbReference>
<feature type="domain" description="Carrier" evidence="4">
    <location>
        <begin position="2024"/>
        <end position="2101"/>
    </location>
</feature>
<dbReference type="PANTHER" id="PTHR43775:SF23">
    <property type="entry name" value="FATTY ACID SYNTHASE 3"/>
    <property type="match status" value="1"/>
</dbReference>
<dbReference type="PROSITE" id="PS52004">
    <property type="entry name" value="KS3_2"/>
    <property type="match status" value="1"/>
</dbReference>
<dbReference type="InterPro" id="IPR016039">
    <property type="entry name" value="Thiolase-like"/>
</dbReference>
<dbReference type="Gene3D" id="3.40.47.10">
    <property type="match status" value="1"/>
</dbReference>
<dbReference type="EMBL" id="JBBCAQ010000036">
    <property type="protein sequence ID" value="KAK7575786.1"/>
    <property type="molecule type" value="Genomic_DNA"/>
</dbReference>
<dbReference type="SUPFAM" id="SSF51735">
    <property type="entry name" value="NAD(P)-binding Rossmann-fold domains"/>
    <property type="match status" value="2"/>
</dbReference>
<feature type="domain" description="Ketosynthase family 3 (KS3)" evidence="5">
    <location>
        <begin position="11"/>
        <end position="417"/>
    </location>
</feature>
<dbReference type="SUPFAM" id="SSF53901">
    <property type="entry name" value="Thiolase-like"/>
    <property type="match status" value="1"/>
</dbReference>
<dbReference type="InterPro" id="IPR057326">
    <property type="entry name" value="KR_dom"/>
</dbReference>
<dbReference type="InterPro" id="IPR042104">
    <property type="entry name" value="PKS_dehydratase_sf"/>
</dbReference>
<dbReference type="InterPro" id="IPR020841">
    <property type="entry name" value="PKS_Beta-ketoAc_synthase_dom"/>
</dbReference>
<protein>
    <submittedName>
        <fullName evidence="6">Uncharacterized protein</fullName>
    </submittedName>
</protein>
<dbReference type="GO" id="GO:0006633">
    <property type="term" value="P:fatty acid biosynthetic process"/>
    <property type="evidence" value="ECO:0007669"/>
    <property type="project" value="InterPro"/>
</dbReference>
<dbReference type="GO" id="GO:0004312">
    <property type="term" value="F:fatty acid synthase activity"/>
    <property type="evidence" value="ECO:0007669"/>
    <property type="project" value="TreeGrafter"/>
</dbReference>
<dbReference type="InterPro" id="IPR016035">
    <property type="entry name" value="Acyl_Trfase/lysoPLipase"/>
</dbReference>
<sequence length="2104" mass="235367">MTMLSEDRDPGEDVVISGMAGLFPDSNNIRHFEENLRLKVDMTSDDDRRWPSGIQGVPPRFGKLNEINKFDASFFNILSNTADVMDPMARILLEKTYEAIIDAGYNPQQVKGTNTGVFLGISNSESQSAASSKPLTSNSNMTVLGNNRTLLANRISCWLDASGPSYLVDSACSSSMYALEHAYNAIKSGMCESVIVGGATLCLLKEIVIACNPLGILSPEGRCKCFDESADGYSRSEGLAVLFLQKRKNARRVYAHLVHAKTNFDGLTDEGILHPSVQGQANLLNEFYEECQVHPSKLEFLEAHATGTRVGDVVEMNALERSILLHRSEPLQIGSVKSNMGHSEPASGLCSVIKVLLSYESGYIMPNINFKEPRKGVNALKEGKLKVVTEPTKWNGGLSGVSNFGWGGTNCHVLLDSHHKIKLNNGLPNDDQPRLVLVSGRTEEAVDVMLKDLEGRPLDAEYVALFHEIYKTITPAHPFRGFTILQKKSAERIRSIQRCSLEKRPIWFVYSGVGSQWLTMGKTLIKIPVIREFIDKCQQVLADKGVDLINIVTNPDKTIFDNILNTYCGIVAIQIALTSFMRLIDIQPDGIIGHSIGELSCAYADGSLTLEETMLLAYYRGLASNESKVIPGQMAAVGLGAQDLQKLLPPSIDIACHNGPDSCTISGPYEEVGIFIRVLEQTDVFVRKVESSNIALHSRYIDEMGKRFYSSAKKVLLDPKLRSKKWLSSTYPEAEWRTEAFKYASAEYFTKNIVGTVFFEEVCRYVPNNAIVIEIAPHGILQAILKRSLRKEVINIPLTHRADHNNTLHLLSAVGKIYEAGGMPQVSKLYPPVQFPVSKGTPSISPLVRWDYSQDWYVHVDDEMSKIKEGHRTVKISLDDDEHKYLAGHVIRGKVLYPTGGYLVLAWESFSAMIGKPMNQVSVKMTDVQLLRFTPIYESSTTEFHISIFQNTGDFEIFEKGDLVVRGKIYEEDSDPTEDSSSLENIDYMLTDEDFYTLKGLIGGDFEGLFRSVKRSNYERTAAQIAWHNNYVPFIDCMLQATSIDELEESNIPIPVFLKTLIIDPQKHDRILQKLDTKYPEFTLFQCLETKEANCGGVTVINCETTSLLSNNILQNCTLEKINFVPLSHPKLFALHHVIRAITDIVVENSETKIMNIVEIADQSLIKGILIAPIMDDAIKNLPYALGNIIVQADEQNSLLTTQLKPSIQINSQALTNDEFFDLIIVSGACKNEKNIEALLGVKLQEKNIFPPQFWLTYEYLQTLAQYMNSIHDEGFILTNGDSVEKDFLDHMGLVICFEDKLNENNLILLRKTSGITHEFLTLKVTNYNFDWVSTLQNIMLQNLNPDQKLILFAENEPMNGIIGFYNCIMKEYLDKNICCFFIADDDIPSFDPDISFFKKQLKLNLRINVYKNGSWGTYCALPIFGDRITFSSHKFLSMSVYGDLSTLQWFEGSLVRENYVPSDKKKQLVSVHYTALNATDIMIATGTLNPSSIFKKRSEKDCMIGTEFAGYLTNGRCVMGIVNSKAISNFVEIDEDKLVSIPDEWTLEEAVTIPVAYTTVFYSLFFCGPLQRGSSILIHCGASDLGIAAINICQHYGCEIFTTVGTHEKYKFIRSQFPSIAEDHIGNSRDCSFEKMIKIVTKGKGVDFVLNSLDKNQLETSIRCLTSGGQFIELKKYDSVRNKSFDLELLSKGIGFHTVNLMNILQNIDLVKKLKVMMEHAIKEKVIKPLPVTLFKIDEVEKAFKFTDSGDYIGKVVLKIQDNSQKFGSLPSLKCQTRFYCSPESSYVLYGGLGGLGIELAGWLVNRGARKLILTSRSGVQTGYQQYAIKKWQSRGVHVTISRGDVGDKVFVKKSLELANSIGPVEAIFNAAMVNPSKMFINEAIENFIDNFRPKLLGTSHLDELSRQLCPELKHFVVYSSVATLGVFGSTSYAMANSAIERLCEIRKADKLPALAILLGPIGTVGAFAKYMNKINLLRIPSVLNIFTIQRIESILAAHDQFLRRNDPVVINMLLTEKASIDKIKNQTLSEAIADILGIKQIESIDANVTLRQLGMDSIVNTVIREILRKDWNVILTLEEAANLTFSKMKELKRSPSEENEEI</sequence>
<dbReference type="InterPro" id="IPR009081">
    <property type="entry name" value="PP-bd_ACP"/>
</dbReference>
<dbReference type="InterPro" id="IPR014043">
    <property type="entry name" value="Acyl_transferase_dom"/>
</dbReference>
<dbReference type="InterPro" id="IPR011032">
    <property type="entry name" value="GroES-like_sf"/>
</dbReference>
<evidence type="ECO:0000259" key="5">
    <source>
        <dbReference type="PROSITE" id="PS52004"/>
    </source>
</evidence>
<evidence type="ECO:0000256" key="3">
    <source>
        <dbReference type="ARBA" id="ARBA00022679"/>
    </source>
</evidence>
<name>A0AAN9T878_9HEMI</name>
<dbReference type="Gene3D" id="1.10.1200.10">
    <property type="entry name" value="ACP-like"/>
    <property type="match status" value="1"/>
</dbReference>
<dbReference type="InterPro" id="IPR049391">
    <property type="entry name" value="FAS_pseudo-KR"/>
</dbReference>
<keyword evidence="7" id="KW-1185">Reference proteome</keyword>
<dbReference type="InterPro" id="IPR020843">
    <property type="entry name" value="ER"/>
</dbReference>
<dbReference type="InterPro" id="IPR049552">
    <property type="entry name" value="PKS_DH_N"/>
</dbReference>
<dbReference type="Pfam" id="PF00698">
    <property type="entry name" value="Acyl_transf_1"/>
    <property type="match status" value="1"/>
</dbReference>
<dbReference type="SMART" id="SM00827">
    <property type="entry name" value="PKS_AT"/>
    <property type="match status" value="1"/>
</dbReference>
<comment type="caution">
    <text evidence="6">The sequence shown here is derived from an EMBL/GenBank/DDBJ whole genome shotgun (WGS) entry which is preliminary data.</text>
</comment>
<dbReference type="InterPro" id="IPR001227">
    <property type="entry name" value="Ac_transferase_dom_sf"/>
</dbReference>
<dbReference type="InterPro" id="IPR014031">
    <property type="entry name" value="Ketoacyl_synth_C"/>
</dbReference>
<dbReference type="InterPro" id="IPR032821">
    <property type="entry name" value="PKS_assoc"/>
</dbReference>
<dbReference type="GO" id="GO:0004315">
    <property type="term" value="F:3-oxoacyl-[acyl-carrier-protein] synthase activity"/>
    <property type="evidence" value="ECO:0007669"/>
    <property type="project" value="InterPro"/>
</dbReference>
<dbReference type="InterPro" id="IPR014030">
    <property type="entry name" value="Ketoacyl_synth_N"/>
</dbReference>
<dbReference type="Pfam" id="PF00109">
    <property type="entry name" value="ketoacyl-synt"/>
    <property type="match status" value="1"/>
</dbReference>
<dbReference type="InterPro" id="IPR050091">
    <property type="entry name" value="PKS_NRPS_Biosynth_Enz"/>
</dbReference>
<dbReference type="Pfam" id="PF08659">
    <property type="entry name" value="KR"/>
    <property type="match status" value="1"/>
</dbReference>
<dbReference type="Pfam" id="PF21089">
    <property type="entry name" value="PKS_DH_N"/>
    <property type="match status" value="1"/>
</dbReference>
<evidence type="ECO:0000313" key="7">
    <source>
        <dbReference type="Proteomes" id="UP001367676"/>
    </source>
</evidence>
<dbReference type="PROSITE" id="PS50075">
    <property type="entry name" value="CARRIER"/>
    <property type="match status" value="1"/>
</dbReference>
<dbReference type="SUPFAM" id="SSF52151">
    <property type="entry name" value="FabD/lysophospholipase-like"/>
    <property type="match status" value="1"/>
</dbReference>
<accession>A0AAN9T878</accession>
<dbReference type="Pfam" id="PF02801">
    <property type="entry name" value="Ketoacyl-synt_C"/>
    <property type="match status" value="1"/>
</dbReference>
<dbReference type="Gene3D" id="3.10.129.110">
    <property type="entry name" value="Polyketide synthase dehydratase"/>
    <property type="match status" value="1"/>
</dbReference>
<dbReference type="SUPFAM" id="SSF47336">
    <property type="entry name" value="ACP-like"/>
    <property type="match status" value="1"/>
</dbReference>
<dbReference type="SUPFAM" id="SSF50129">
    <property type="entry name" value="GroES-like"/>
    <property type="match status" value="1"/>
</dbReference>
<dbReference type="Proteomes" id="UP001367676">
    <property type="component" value="Unassembled WGS sequence"/>
</dbReference>
<dbReference type="Gene3D" id="3.90.180.10">
    <property type="entry name" value="Medium-chain alcohol dehydrogenases, catalytic domain"/>
    <property type="match status" value="1"/>
</dbReference>
<proteinExistence type="predicted"/>
<dbReference type="Gene3D" id="3.40.50.720">
    <property type="entry name" value="NAD(P)-binding Rossmann-like Domain"/>
    <property type="match status" value="1"/>
</dbReference>
<keyword evidence="3" id="KW-0808">Transferase</keyword>
<dbReference type="Pfam" id="PF16197">
    <property type="entry name" value="KAsynt_C_assoc"/>
    <property type="match status" value="1"/>
</dbReference>
<keyword evidence="2" id="KW-0597">Phosphoprotein</keyword>
<dbReference type="Pfam" id="PF13602">
    <property type="entry name" value="ADH_zinc_N_2"/>
    <property type="match status" value="1"/>
</dbReference>
<keyword evidence="1" id="KW-0596">Phosphopantetheine</keyword>
<evidence type="ECO:0000256" key="2">
    <source>
        <dbReference type="ARBA" id="ARBA00022553"/>
    </source>
</evidence>
<dbReference type="InterPro" id="IPR018201">
    <property type="entry name" value="Ketoacyl_synth_AS"/>
</dbReference>
<dbReference type="InterPro" id="IPR036291">
    <property type="entry name" value="NAD(P)-bd_dom_sf"/>
</dbReference>
<dbReference type="SMART" id="SM00825">
    <property type="entry name" value="PKS_KS"/>
    <property type="match status" value="1"/>
</dbReference>
<dbReference type="Gene3D" id="3.40.366.10">
    <property type="entry name" value="Malonyl-Coenzyme A Acyl Carrier Protein, domain 2"/>
    <property type="match status" value="1"/>
</dbReference>
<organism evidence="6 7">
    <name type="scientific">Parthenolecanium corni</name>
    <dbReference type="NCBI Taxonomy" id="536013"/>
    <lineage>
        <taxon>Eukaryota</taxon>
        <taxon>Metazoa</taxon>
        <taxon>Ecdysozoa</taxon>
        <taxon>Arthropoda</taxon>
        <taxon>Hexapoda</taxon>
        <taxon>Insecta</taxon>
        <taxon>Pterygota</taxon>
        <taxon>Neoptera</taxon>
        <taxon>Paraneoptera</taxon>
        <taxon>Hemiptera</taxon>
        <taxon>Sternorrhyncha</taxon>
        <taxon>Coccoidea</taxon>
        <taxon>Coccidae</taxon>
        <taxon>Parthenolecanium</taxon>
    </lineage>
</organism>
<dbReference type="Pfam" id="PF21149">
    <property type="entry name" value="FAS_pseudo-KR"/>
    <property type="match status" value="1"/>
</dbReference>